<keyword evidence="7" id="KW-0496">Mitochondrion</keyword>
<feature type="non-terminal residue" evidence="11">
    <location>
        <position position="309"/>
    </location>
</feature>
<accession>A0A4P9ZSM1</accession>
<dbReference type="InterPro" id="IPR023395">
    <property type="entry name" value="MCP_dom_sf"/>
</dbReference>
<evidence type="ECO:0000313" key="11">
    <source>
        <dbReference type="EMBL" id="RKP36437.1"/>
    </source>
</evidence>
<dbReference type="GO" id="GO:0015218">
    <property type="term" value="F:pyrimidine nucleotide transmembrane transporter activity"/>
    <property type="evidence" value="ECO:0007669"/>
    <property type="project" value="InterPro"/>
</dbReference>
<feature type="non-terminal residue" evidence="11">
    <location>
        <position position="1"/>
    </location>
</feature>
<proteinExistence type="inferred from homology"/>
<dbReference type="AlphaFoldDB" id="A0A4P9ZSM1"/>
<dbReference type="GO" id="GO:1990519">
    <property type="term" value="P:pyrimidine nucleotide import into mitochondrion"/>
    <property type="evidence" value="ECO:0007669"/>
    <property type="project" value="TreeGrafter"/>
</dbReference>
<keyword evidence="5" id="KW-0999">Mitochondrion inner membrane</keyword>
<dbReference type="GO" id="GO:0005743">
    <property type="term" value="C:mitochondrial inner membrane"/>
    <property type="evidence" value="ECO:0007669"/>
    <property type="project" value="UniProtKB-SubCell"/>
</dbReference>
<dbReference type="EMBL" id="ML002654">
    <property type="protein sequence ID" value="RKP36437.1"/>
    <property type="molecule type" value="Genomic_DNA"/>
</dbReference>
<dbReference type="Gene3D" id="1.50.40.10">
    <property type="entry name" value="Mitochondrial carrier domain"/>
    <property type="match status" value="2"/>
</dbReference>
<name>A0A4P9ZSM1_9FUNG</name>
<dbReference type="InterPro" id="IPR002067">
    <property type="entry name" value="MCP"/>
</dbReference>
<dbReference type="FunFam" id="1.50.40.10:FF:000075">
    <property type="entry name" value="Nicotinamide adenine dinucleotide transporter 2, mitochondrial"/>
    <property type="match status" value="1"/>
</dbReference>
<dbReference type="Proteomes" id="UP000268162">
    <property type="component" value="Unassembled WGS sequence"/>
</dbReference>
<evidence type="ECO:0000256" key="2">
    <source>
        <dbReference type="ARBA" id="ARBA00022448"/>
    </source>
</evidence>
<evidence type="ECO:0000256" key="1">
    <source>
        <dbReference type="ARBA" id="ARBA00004448"/>
    </source>
</evidence>
<keyword evidence="3 9" id="KW-0812">Transmembrane</keyword>
<feature type="repeat" description="Solcar" evidence="9">
    <location>
        <begin position="4"/>
        <end position="94"/>
    </location>
</feature>
<sequence>SSSHPNLKHTIAGAGAGCVSAIVTCPLDVVKTRLQNQGRGDGITPLYRGTLHTLRRIGAEEGIRGLYRGLGPTVMGYLPTWAIYFSTYDALKVQIARRLNRSIDHPLVHILSATGAGATSSMATNPLWVIKTRFMTQNERTAYRYNNTLHAFQSILRTEGVRGLYKGLGSSFLGLSHVVVHFPLYEKLKLWLKTIPAFSNDSEPPHAGLISFRSSLGTSGENQRGTVIASALSKLTASVITYPHEVIRTRLQNQSTPPYRYHGIVHAIRTIFHEEGWRAFYRGLPTNLIRTVPASAVTLLTYELLVKYL</sequence>
<evidence type="ECO:0000256" key="9">
    <source>
        <dbReference type="PROSITE-ProRule" id="PRU00282"/>
    </source>
</evidence>
<dbReference type="Pfam" id="PF00153">
    <property type="entry name" value="Mito_carr"/>
    <property type="match status" value="3"/>
</dbReference>
<evidence type="ECO:0000256" key="8">
    <source>
        <dbReference type="ARBA" id="ARBA00023136"/>
    </source>
</evidence>
<dbReference type="STRING" id="215637.A0A4P9ZSM1"/>
<organism evidence="11 12">
    <name type="scientific">Dimargaris cristalligena</name>
    <dbReference type="NCBI Taxonomy" id="215637"/>
    <lineage>
        <taxon>Eukaryota</taxon>
        <taxon>Fungi</taxon>
        <taxon>Fungi incertae sedis</taxon>
        <taxon>Zoopagomycota</taxon>
        <taxon>Kickxellomycotina</taxon>
        <taxon>Dimargaritomycetes</taxon>
        <taxon>Dimargaritales</taxon>
        <taxon>Dimargaritaceae</taxon>
        <taxon>Dimargaris</taxon>
    </lineage>
</organism>
<evidence type="ECO:0000256" key="4">
    <source>
        <dbReference type="ARBA" id="ARBA00022737"/>
    </source>
</evidence>
<comment type="subcellular location">
    <subcellularLocation>
        <location evidence="1">Mitochondrion inner membrane</location>
        <topology evidence="1">Multi-pass membrane protein</topology>
    </subcellularLocation>
</comment>
<keyword evidence="6" id="KW-1133">Transmembrane helix</keyword>
<evidence type="ECO:0000256" key="10">
    <source>
        <dbReference type="RuleBase" id="RU000488"/>
    </source>
</evidence>
<evidence type="ECO:0000256" key="7">
    <source>
        <dbReference type="ARBA" id="ARBA00023128"/>
    </source>
</evidence>
<gene>
    <name evidence="11" type="ORF">BJ085DRAFT_5051</name>
</gene>
<feature type="repeat" description="Solcar" evidence="9">
    <location>
        <begin position="104"/>
        <end position="191"/>
    </location>
</feature>
<dbReference type="InterPro" id="IPR049562">
    <property type="entry name" value="SLC25A33/36-like"/>
</dbReference>
<dbReference type="SUPFAM" id="SSF103506">
    <property type="entry name" value="Mitochondrial carrier"/>
    <property type="match status" value="1"/>
</dbReference>
<comment type="similarity">
    <text evidence="10">Belongs to the mitochondrial carrier (TC 2.A.29) family.</text>
</comment>
<evidence type="ECO:0000313" key="12">
    <source>
        <dbReference type="Proteomes" id="UP000268162"/>
    </source>
</evidence>
<protein>
    <submittedName>
        <fullName evidence="11">Mitochondrial carrier domain-containing protein</fullName>
    </submittedName>
</protein>
<dbReference type="PANTHER" id="PTHR45829">
    <property type="entry name" value="MITOCHONDRIAL CARRIER PROTEIN RIM2"/>
    <property type="match status" value="1"/>
</dbReference>
<feature type="repeat" description="Solcar" evidence="9">
    <location>
        <begin position="221"/>
        <end position="308"/>
    </location>
</feature>
<evidence type="ECO:0000256" key="6">
    <source>
        <dbReference type="ARBA" id="ARBA00022989"/>
    </source>
</evidence>
<evidence type="ECO:0000256" key="5">
    <source>
        <dbReference type="ARBA" id="ARBA00022792"/>
    </source>
</evidence>
<dbReference type="InterPro" id="IPR018108">
    <property type="entry name" value="MCP_transmembrane"/>
</dbReference>
<dbReference type="PRINTS" id="PR00926">
    <property type="entry name" value="MITOCARRIER"/>
</dbReference>
<reference evidence="12" key="1">
    <citation type="journal article" date="2018" name="Nat. Microbiol.">
        <title>Leveraging single-cell genomics to expand the fungal tree of life.</title>
        <authorList>
            <person name="Ahrendt S.R."/>
            <person name="Quandt C.A."/>
            <person name="Ciobanu D."/>
            <person name="Clum A."/>
            <person name="Salamov A."/>
            <person name="Andreopoulos B."/>
            <person name="Cheng J.F."/>
            <person name="Woyke T."/>
            <person name="Pelin A."/>
            <person name="Henrissat B."/>
            <person name="Reynolds N.K."/>
            <person name="Benny G.L."/>
            <person name="Smith M.E."/>
            <person name="James T.Y."/>
            <person name="Grigoriev I.V."/>
        </authorList>
    </citation>
    <scope>NUCLEOTIDE SEQUENCE [LARGE SCALE GENOMIC DNA]</scope>
    <source>
        <strain evidence="12">RSA 468</strain>
    </source>
</reference>
<evidence type="ECO:0000256" key="3">
    <source>
        <dbReference type="ARBA" id="ARBA00022692"/>
    </source>
</evidence>
<dbReference type="PROSITE" id="PS50920">
    <property type="entry name" value="SOLCAR"/>
    <property type="match status" value="3"/>
</dbReference>
<keyword evidence="4" id="KW-0677">Repeat</keyword>
<keyword evidence="2 10" id="KW-0813">Transport</keyword>
<keyword evidence="12" id="KW-1185">Reference proteome</keyword>
<keyword evidence="8 9" id="KW-0472">Membrane</keyword>
<dbReference type="PANTHER" id="PTHR45829:SF1">
    <property type="entry name" value="CARRIER PROTEIN, PUTATIVE (AFU_ORTHOLOGUE AFUA_4G06780)-RELATED"/>
    <property type="match status" value="1"/>
</dbReference>